<evidence type="ECO:0000256" key="2">
    <source>
        <dbReference type="ARBA" id="ARBA00022448"/>
    </source>
</evidence>
<feature type="transmembrane region" description="Helical" evidence="6">
    <location>
        <begin position="21"/>
        <end position="44"/>
    </location>
</feature>
<proteinExistence type="predicted"/>
<feature type="transmembrane region" description="Helical" evidence="6">
    <location>
        <begin position="421"/>
        <end position="443"/>
    </location>
</feature>
<evidence type="ECO:0000256" key="1">
    <source>
        <dbReference type="ARBA" id="ARBA00004141"/>
    </source>
</evidence>
<keyword evidence="5 6" id="KW-0472">Membrane</keyword>
<dbReference type="Pfam" id="PF07690">
    <property type="entry name" value="MFS_1"/>
    <property type="match status" value="1"/>
</dbReference>
<dbReference type="Pfam" id="PF13000">
    <property type="entry name" value="Acatn"/>
    <property type="match status" value="1"/>
</dbReference>
<protein>
    <recommendedName>
        <fullName evidence="7">Major facilitator superfamily (MFS) profile domain-containing protein</fullName>
    </recommendedName>
</protein>
<evidence type="ECO:0000259" key="7">
    <source>
        <dbReference type="PROSITE" id="PS50850"/>
    </source>
</evidence>
<evidence type="ECO:0000256" key="3">
    <source>
        <dbReference type="ARBA" id="ARBA00022692"/>
    </source>
</evidence>
<comment type="subcellular location">
    <subcellularLocation>
        <location evidence="1">Membrane</location>
        <topology evidence="1">Multi-pass membrane protein</topology>
    </subcellularLocation>
</comment>
<feature type="transmembrane region" description="Helical" evidence="6">
    <location>
        <begin position="369"/>
        <end position="387"/>
    </location>
</feature>
<dbReference type="SUPFAM" id="SSF103473">
    <property type="entry name" value="MFS general substrate transporter"/>
    <property type="match status" value="2"/>
</dbReference>
<evidence type="ECO:0000256" key="5">
    <source>
        <dbReference type="ARBA" id="ARBA00023136"/>
    </source>
</evidence>
<dbReference type="GO" id="GO:0035348">
    <property type="term" value="P:acetyl-CoA transmembrane transport"/>
    <property type="evidence" value="ECO:0007669"/>
    <property type="project" value="InterPro"/>
</dbReference>
<accession>A0A0B0H7X9</accession>
<dbReference type="EMBL" id="JRAA01000001">
    <property type="protein sequence ID" value="KHF26278.1"/>
    <property type="molecule type" value="Genomic_DNA"/>
</dbReference>
<reference evidence="8 9" key="1">
    <citation type="journal article" date="2014" name="BMC Genomics">
        <title>The genome of the intracellular bacterium of the coastal bivalve, Solemya velum: a blueprint for thriving in and out of symbiosis.</title>
        <authorList>
            <person name="Dmytrenko O."/>
            <person name="Russell S.L."/>
            <person name="Loo W.T."/>
            <person name="Fontanez K.M."/>
            <person name="Liao L."/>
            <person name="Roeselers G."/>
            <person name="Sharma R."/>
            <person name="Stewart F.J."/>
            <person name="Newton I.L."/>
            <person name="Woyke T."/>
            <person name="Wu D."/>
            <person name="Lang J.M."/>
            <person name="Eisen J.A."/>
            <person name="Cavanaugh C.M."/>
        </authorList>
    </citation>
    <scope>NUCLEOTIDE SEQUENCE [LARGE SCALE GENOMIC DNA]</scope>
    <source>
        <strain evidence="8 9">WH</strain>
    </source>
</reference>
<dbReference type="NCBIfam" id="TIGR00901">
    <property type="entry name" value="2A0125"/>
    <property type="match status" value="1"/>
</dbReference>
<evidence type="ECO:0000256" key="6">
    <source>
        <dbReference type="SAM" id="Phobius"/>
    </source>
</evidence>
<evidence type="ECO:0000256" key="4">
    <source>
        <dbReference type="ARBA" id="ARBA00022989"/>
    </source>
</evidence>
<feature type="transmembrane region" description="Helical" evidence="6">
    <location>
        <begin position="324"/>
        <end position="349"/>
    </location>
</feature>
<dbReference type="InterPro" id="IPR020846">
    <property type="entry name" value="MFS_dom"/>
</dbReference>
<sequence length="516" mass="55698">MIASTRGGLDLLRSNWKQVSAMLFLGFSSGLPLLLIFSTLSLWLREAGVERGAVTYFSWAALGYSFKFVWAPLVDKLPIPALTKLLGQRRSWLLLAQFSVITAIILMASSDPATQSGLSVMAFAAVLLGFSSASQDIVIDAYRIEVVEKDVQALMASTYVAGYRIGMLVAGAVALYIAAGLGTTKEVYIYSAWKWTYLSMAAFMGIGVLTTLLVREPVARGESSYFHHVSDYLRFVLLFIIFVGTFIGSFLLLSDLVVGLKAALAGAEGQHKALAGFAGETLRLAVSLGAALGAAWLVVVIGVARREMVRDTYIAPVADFFHRYGKAALLILLLVGFYRVSDIVLGVISNVFYQDMGFSKQQIATVTKVFGIWMTILGGFLGGFLTLKFGVMRMLMLGAVLTVVTNLLFILLAQAPGNLPLLYVVIGADNLTAGLASAAFIAYLSSLTSLSFTAIQYAIFSSLMTLFPKLLGGYSGQIVDAIGYQQFFLGASLIGVPVFLLVWLANRHTEVEQANE</sequence>
<feature type="transmembrane region" description="Helical" evidence="6">
    <location>
        <begin position="235"/>
        <end position="264"/>
    </location>
</feature>
<feature type="transmembrane region" description="Helical" evidence="6">
    <location>
        <begin position="56"/>
        <end position="79"/>
    </location>
</feature>
<dbReference type="GO" id="GO:0016020">
    <property type="term" value="C:membrane"/>
    <property type="evidence" value="ECO:0007669"/>
    <property type="project" value="UniProtKB-SubCell"/>
</dbReference>
<feature type="transmembrane region" description="Helical" evidence="6">
    <location>
        <begin position="450"/>
        <end position="467"/>
    </location>
</feature>
<organism evidence="8 9">
    <name type="scientific">Solemya velum gill symbiont</name>
    <dbReference type="NCBI Taxonomy" id="2340"/>
    <lineage>
        <taxon>Bacteria</taxon>
        <taxon>Pseudomonadati</taxon>
        <taxon>Pseudomonadota</taxon>
        <taxon>Gammaproteobacteria</taxon>
        <taxon>sulfur-oxidizing symbionts</taxon>
    </lineage>
</organism>
<dbReference type="eggNOG" id="COG2271">
    <property type="taxonomic scope" value="Bacteria"/>
</dbReference>
<dbReference type="InterPro" id="IPR024371">
    <property type="entry name" value="AcetylCoA_trans_1-like"/>
</dbReference>
<dbReference type="AlphaFoldDB" id="A0A0B0H7X9"/>
<dbReference type="InterPro" id="IPR004752">
    <property type="entry name" value="AmpG_permease/AT-1"/>
</dbReference>
<dbReference type="InterPro" id="IPR011701">
    <property type="entry name" value="MFS"/>
</dbReference>
<keyword evidence="2" id="KW-0813">Transport</keyword>
<dbReference type="PANTHER" id="PTHR12778:SF10">
    <property type="entry name" value="MAJOR FACILITATOR SUPERFAMILY DOMAIN-CONTAINING PROTEIN 3"/>
    <property type="match status" value="1"/>
</dbReference>
<evidence type="ECO:0000313" key="8">
    <source>
        <dbReference type="EMBL" id="KHF26278.1"/>
    </source>
</evidence>
<feature type="transmembrane region" description="Helical" evidence="6">
    <location>
        <begin position="284"/>
        <end position="304"/>
    </location>
</feature>
<feature type="transmembrane region" description="Helical" evidence="6">
    <location>
        <begin position="163"/>
        <end position="183"/>
    </location>
</feature>
<dbReference type="PANTHER" id="PTHR12778">
    <property type="entry name" value="SOLUTE CARRIER FAMILY 33 ACETYL-COA TRANSPORTER -RELATED"/>
    <property type="match status" value="1"/>
</dbReference>
<feature type="transmembrane region" description="Helical" evidence="6">
    <location>
        <begin position="91"/>
        <end position="108"/>
    </location>
</feature>
<feature type="transmembrane region" description="Helical" evidence="6">
    <location>
        <begin position="120"/>
        <end position="142"/>
    </location>
</feature>
<feature type="transmembrane region" description="Helical" evidence="6">
    <location>
        <begin position="487"/>
        <end position="505"/>
    </location>
</feature>
<comment type="caution">
    <text evidence="8">The sequence shown here is derived from an EMBL/GenBank/DDBJ whole genome shotgun (WGS) entry which is preliminary data.</text>
</comment>
<dbReference type="RefSeq" id="WP_078464443.1">
    <property type="nucleotide sequence ID" value="NZ_JRAA01000001.1"/>
</dbReference>
<keyword evidence="4 6" id="KW-1133">Transmembrane helix</keyword>
<dbReference type="PATRIC" id="fig|2340.3.peg.787"/>
<dbReference type="Proteomes" id="UP000030856">
    <property type="component" value="Unassembled WGS sequence"/>
</dbReference>
<keyword evidence="9" id="KW-1185">Reference proteome</keyword>
<keyword evidence="3 6" id="KW-0812">Transmembrane</keyword>
<dbReference type="Gene3D" id="1.20.1250.20">
    <property type="entry name" value="MFS general substrate transporter like domains"/>
    <property type="match status" value="2"/>
</dbReference>
<name>A0A0B0H7X9_SOVGS</name>
<dbReference type="InterPro" id="IPR036259">
    <property type="entry name" value="MFS_trans_sf"/>
</dbReference>
<feature type="transmembrane region" description="Helical" evidence="6">
    <location>
        <begin position="195"/>
        <end position="214"/>
    </location>
</feature>
<gene>
    <name evidence="8" type="ORF">JV46_16010</name>
</gene>
<evidence type="ECO:0000313" key="9">
    <source>
        <dbReference type="Proteomes" id="UP000030856"/>
    </source>
</evidence>
<dbReference type="PROSITE" id="PS50850">
    <property type="entry name" value="MFS"/>
    <property type="match status" value="1"/>
</dbReference>
<feature type="domain" description="Major facilitator superfamily (MFS) profile" evidence="7">
    <location>
        <begin position="18"/>
        <end position="509"/>
    </location>
</feature>
<dbReference type="GO" id="GO:0008521">
    <property type="term" value="F:acetyl-CoA transmembrane transporter activity"/>
    <property type="evidence" value="ECO:0007669"/>
    <property type="project" value="InterPro"/>
</dbReference>
<feature type="transmembrane region" description="Helical" evidence="6">
    <location>
        <begin position="394"/>
        <end position="415"/>
    </location>
</feature>
<dbReference type="STRING" id="2340.JV46_16010"/>